<name>A0AAE0CA06_9CHLO</name>
<organism evidence="2 3">
    <name type="scientific">Cymbomonas tetramitiformis</name>
    <dbReference type="NCBI Taxonomy" id="36881"/>
    <lineage>
        <taxon>Eukaryota</taxon>
        <taxon>Viridiplantae</taxon>
        <taxon>Chlorophyta</taxon>
        <taxon>Pyramimonadophyceae</taxon>
        <taxon>Pyramimonadales</taxon>
        <taxon>Pyramimonadaceae</taxon>
        <taxon>Cymbomonas</taxon>
    </lineage>
</organism>
<accession>A0AAE0CA06</accession>
<feature type="transmembrane region" description="Helical" evidence="1">
    <location>
        <begin position="62"/>
        <end position="80"/>
    </location>
</feature>
<protein>
    <submittedName>
        <fullName evidence="2">Uncharacterized protein</fullName>
    </submittedName>
</protein>
<feature type="transmembrane region" description="Helical" evidence="1">
    <location>
        <begin position="177"/>
        <end position="195"/>
    </location>
</feature>
<proteinExistence type="predicted"/>
<reference evidence="2 3" key="1">
    <citation type="journal article" date="2015" name="Genome Biol. Evol.">
        <title>Comparative Genomics of a Bacterivorous Green Alga Reveals Evolutionary Causalities and Consequences of Phago-Mixotrophic Mode of Nutrition.</title>
        <authorList>
            <person name="Burns J.A."/>
            <person name="Paasch A."/>
            <person name="Narechania A."/>
            <person name="Kim E."/>
        </authorList>
    </citation>
    <scope>NUCLEOTIDE SEQUENCE [LARGE SCALE GENOMIC DNA]</scope>
    <source>
        <strain evidence="2 3">PLY_AMNH</strain>
    </source>
</reference>
<evidence type="ECO:0000313" key="3">
    <source>
        <dbReference type="Proteomes" id="UP001190700"/>
    </source>
</evidence>
<comment type="caution">
    <text evidence="2">The sequence shown here is derived from an EMBL/GenBank/DDBJ whole genome shotgun (WGS) entry which is preliminary data.</text>
</comment>
<keyword evidence="3" id="KW-1185">Reference proteome</keyword>
<dbReference type="EMBL" id="LGRX02026589">
    <property type="protein sequence ID" value="KAK3250634.1"/>
    <property type="molecule type" value="Genomic_DNA"/>
</dbReference>
<feature type="transmembrane region" description="Helical" evidence="1">
    <location>
        <begin position="215"/>
        <end position="236"/>
    </location>
</feature>
<evidence type="ECO:0000313" key="2">
    <source>
        <dbReference type="EMBL" id="KAK3250634.1"/>
    </source>
</evidence>
<feature type="transmembrane region" description="Helical" evidence="1">
    <location>
        <begin position="141"/>
        <end position="165"/>
    </location>
</feature>
<dbReference type="AlphaFoldDB" id="A0AAE0CA06"/>
<gene>
    <name evidence="2" type="ORF">CYMTET_39996</name>
</gene>
<keyword evidence="1" id="KW-1133">Transmembrane helix</keyword>
<dbReference type="Proteomes" id="UP001190700">
    <property type="component" value="Unassembled WGS sequence"/>
</dbReference>
<keyword evidence="1" id="KW-0812">Transmembrane</keyword>
<evidence type="ECO:0000256" key="1">
    <source>
        <dbReference type="SAM" id="Phobius"/>
    </source>
</evidence>
<keyword evidence="1" id="KW-0472">Membrane</keyword>
<sequence length="295" mass="33079">MRSENEYGTLVTSTDLQDQIERRQVIDQLQCRIHVQLYFDVLQSLSIFVTGTLYSIDGFSYYNAMYHLLTLFGMLVVYFCQYRATMITVASVGTTLGFDLWCVAAATFSLYSCPHVNQEYAAAHVLWATKPCGAHRLNSGLVFALVAAMTAYGMLGSVIIIQNLLQPTSDSQIPRRTYHAVASYSILAVLILLRISQHIEMLADNTTAFFVTWYIVLWSIVVEIMFTAFAVIVRALGGHWETGMGWSRRVGAVTQYISFLLDIFNTAVGVATLRAPQHGDQDHNVTLAYYFGVFL</sequence>